<protein>
    <submittedName>
        <fullName evidence="1">Uncharacterized protein</fullName>
    </submittedName>
</protein>
<reference evidence="1 2" key="1">
    <citation type="submission" date="2019-08" db="EMBL/GenBank/DDBJ databases">
        <title>Whole genome of Aphis craccivora.</title>
        <authorList>
            <person name="Voronova N.V."/>
            <person name="Shulinski R.S."/>
            <person name="Bandarenka Y.V."/>
            <person name="Zhorov D.G."/>
            <person name="Warner D."/>
        </authorList>
    </citation>
    <scope>NUCLEOTIDE SEQUENCE [LARGE SCALE GENOMIC DNA]</scope>
    <source>
        <strain evidence="1">180601</strain>
        <tissue evidence="1">Whole Body</tissue>
    </source>
</reference>
<organism evidence="1 2">
    <name type="scientific">Aphis craccivora</name>
    <name type="common">Cowpea aphid</name>
    <dbReference type="NCBI Taxonomy" id="307492"/>
    <lineage>
        <taxon>Eukaryota</taxon>
        <taxon>Metazoa</taxon>
        <taxon>Ecdysozoa</taxon>
        <taxon>Arthropoda</taxon>
        <taxon>Hexapoda</taxon>
        <taxon>Insecta</taxon>
        <taxon>Pterygota</taxon>
        <taxon>Neoptera</taxon>
        <taxon>Paraneoptera</taxon>
        <taxon>Hemiptera</taxon>
        <taxon>Sternorrhyncha</taxon>
        <taxon>Aphidomorpha</taxon>
        <taxon>Aphidoidea</taxon>
        <taxon>Aphididae</taxon>
        <taxon>Aphidini</taxon>
        <taxon>Aphis</taxon>
        <taxon>Aphis</taxon>
    </lineage>
</organism>
<keyword evidence="2" id="KW-1185">Reference proteome</keyword>
<gene>
    <name evidence="1" type="ORF">FWK35_00002797</name>
</gene>
<evidence type="ECO:0000313" key="1">
    <source>
        <dbReference type="EMBL" id="KAF0766064.1"/>
    </source>
</evidence>
<accession>A0A6G0Z6Y9</accession>
<dbReference type="Proteomes" id="UP000478052">
    <property type="component" value="Unassembled WGS sequence"/>
</dbReference>
<name>A0A6G0Z6Y9_APHCR</name>
<comment type="caution">
    <text evidence="1">The sequence shown here is derived from an EMBL/GenBank/DDBJ whole genome shotgun (WGS) entry which is preliminary data.</text>
</comment>
<proteinExistence type="predicted"/>
<sequence length="10" mass="1206">MFMSVLPMYS</sequence>
<dbReference type="EMBL" id="VUJU01001270">
    <property type="protein sequence ID" value="KAF0766064.1"/>
    <property type="molecule type" value="Genomic_DNA"/>
</dbReference>
<evidence type="ECO:0000313" key="2">
    <source>
        <dbReference type="Proteomes" id="UP000478052"/>
    </source>
</evidence>